<evidence type="ECO:0000259" key="8">
    <source>
        <dbReference type="Pfam" id="PF14322"/>
    </source>
</evidence>
<feature type="domain" description="RagB/SusD" evidence="7">
    <location>
        <begin position="370"/>
        <end position="462"/>
    </location>
</feature>
<gene>
    <name evidence="9" type="ORF">WJU16_22975</name>
</gene>
<evidence type="ECO:0000313" key="10">
    <source>
        <dbReference type="Proteomes" id="UP001485459"/>
    </source>
</evidence>
<dbReference type="InterPro" id="IPR033985">
    <property type="entry name" value="SusD-like_N"/>
</dbReference>
<evidence type="ECO:0000256" key="3">
    <source>
        <dbReference type="ARBA" id="ARBA00022729"/>
    </source>
</evidence>
<dbReference type="Pfam" id="PF14322">
    <property type="entry name" value="SusD-like_3"/>
    <property type="match status" value="1"/>
</dbReference>
<proteinExistence type="inferred from homology"/>
<reference evidence="10" key="1">
    <citation type="submission" date="2024-03" db="EMBL/GenBank/DDBJ databases">
        <title>Chitinophaga horti sp. nov., isolated from garden soil.</title>
        <authorList>
            <person name="Lee D.S."/>
            <person name="Han D.M."/>
            <person name="Baek J.H."/>
            <person name="Choi D.G."/>
            <person name="Jeon J.H."/>
            <person name="Jeon C.O."/>
        </authorList>
    </citation>
    <scope>NUCLEOTIDE SEQUENCE [LARGE SCALE GENOMIC DNA]</scope>
    <source>
        <strain evidence="10">GPA1</strain>
    </source>
</reference>
<dbReference type="SUPFAM" id="SSF48452">
    <property type="entry name" value="TPR-like"/>
    <property type="match status" value="1"/>
</dbReference>
<accession>A0ABZ2YN23</accession>
<keyword evidence="4" id="KW-0472">Membrane</keyword>
<evidence type="ECO:0000313" key="9">
    <source>
        <dbReference type="EMBL" id="WZN40829.1"/>
    </source>
</evidence>
<evidence type="ECO:0000256" key="1">
    <source>
        <dbReference type="ARBA" id="ARBA00004442"/>
    </source>
</evidence>
<dbReference type="EMBL" id="CP149822">
    <property type="protein sequence ID" value="WZN40829.1"/>
    <property type="molecule type" value="Genomic_DNA"/>
</dbReference>
<dbReference type="PROSITE" id="PS51257">
    <property type="entry name" value="PROKAR_LIPOPROTEIN"/>
    <property type="match status" value="1"/>
</dbReference>
<keyword evidence="5" id="KW-0998">Cell outer membrane</keyword>
<evidence type="ECO:0000256" key="2">
    <source>
        <dbReference type="ARBA" id="ARBA00006275"/>
    </source>
</evidence>
<protein>
    <submittedName>
        <fullName evidence="9">RagB/SusD family nutrient uptake outer membrane protein</fullName>
    </submittedName>
</protein>
<comment type="subcellular location">
    <subcellularLocation>
        <location evidence="1">Cell outer membrane</location>
    </subcellularLocation>
</comment>
<feature type="domain" description="SusD-like N-terminal" evidence="8">
    <location>
        <begin position="24"/>
        <end position="217"/>
    </location>
</feature>
<comment type="similarity">
    <text evidence="2">Belongs to the SusD family.</text>
</comment>
<dbReference type="Gene3D" id="1.25.40.900">
    <property type="match status" value="1"/>
</dbReference>
<evidence type="ECO:0000256" key="6">
    <source>
        <dbReference type="SAM" id="SignalP"/>
    </source>
</evidence>
<keyword evidence="10" id="KW-1185">Reference proteome</keyword>
<sequence length="492" mass="55453">MKQYRILILGGMMAAASMLGACSKWLDVTPKTQMKEDEQFSSRQGYIDALFGIYQRSAADSLYGNNLSFGLVELLAGRYENKAGTGNWYGQLARYNYTYNATGLNVENEIAEIWATSYACIAQANYILRNVDNGKSLLGEQAYRIIKGESLALRAFLHFDLLRLYAPVPGPANDAQPAIPYMDAFTIMPKERQSVAQILTRIEAELLEAEELLSVHTDIDQIANNQNSTSGDLFLMFRQNHLNYWAVKALLARMYLYKGDKPNALKYAQEVIASNKFRLMTAADVVSTDPAAIDSDLTLTREHIFSIYVSHLKRVSDNIFKAAVSFNDDGRDLYNTQTKINTMFEASMPGYGTDIRLPVQARSFWTVATTQGNIYTRKFHADNERNVRQRLVPVIRVPEMYYIAAEASANPDDGLGFLNAVRSARGLPELASSTNLEAEIMKEYRKEFYGEGQLWYYFKRKNTATIPDGVGGTMTETKYIFPLPLDEIQFGK</sequence>
<evidence type="ECO:0000256" key="4">
    <source>
        <dbReference type="ARBA" id="ARBA00023136"/>
    </source>
</evidence>
<feature type="chain" id="PRO_5045309622" evidence="6">
    <location>
        <begin position="22"/>
        <end position="492"/>
    </location>
</feature>
<name>A0ABZ2YN23_9BACT</name>
<dbReference type="Gene3D" id="1.25.40.390">
    <property type="match status" value="1"/>
</dbReference>
<feature type="signal peptide" evidence="6">
    <location>
        <begin position="1"/>
        <end position="21"/>
    </location>
</feature>
<dbReference type="Proteomes" id="UP001485459">
    <property type="component" value="Chromosome"/>
</dbReference>
<evidence type="ECO:0000259" key="7">
    <source>
        <dbReference type="Pfam" id="PF07980"/>
    </source>
</evidence>
<evidence type="ECO:0000256" key="5">
    <source>
        <dbReference type="ARBA" id="ARBA00023237"/>
    </source>
</evidence>
<keyword evidence="3 6" id="KW-0732">Signal</keyword>
<dbReference type="InterPro" id="IPR011990">
    <property type="entry name" value="TPR-like_helical_dom_sf"/>
</dbReference>
<organism evidence="9 10">
    <name type="scientific">Chitinophaga pollutisoli</name>
    <dbReference type="NCBI Taxonomy" id="3133966"/>
    <lineage>
        <taxon>Bacteria</taxon>
        <taxon>Pseudomonadati</taxon>
        <taxon>Bacteroidota</taxon>
        <taxon>Chitinophagia</taxon>
        <taxon>Chitinophagales</taxon>
        <taxon>Chitinophagaceae</taxon>
        <taxon>Chitinophaga</taxon>
    </lineage>
</organism>
<dbReference type="RefSeq" id="WP_341835694.1">
    <property type="nucleotide sequence ID" value="NZ_CP149822.1"/>
</dbReference>
<dbReference type="Pfam" id="PF07980">
    <property type="entry name" value="SusD_RagB"/>
    <property type="match status" value="1"/>
</dbReference>
<dbReference type="Gene3D" id="2.20.20.130">
    <property type="match status" value="1"/>
</dbReference>
<dbReference type="InterPro" id="IPR012944">
    <property type="entry name" value="SusD_RagB_dom"/>
</dbReference>